<dbReference type="Proteomes" id="UP001595526">
    <property type="component" value="Unassembled WGS sequence"/>
</dbReference>
<keyword evidence="4 7" id="KW-0812">Transmembrane</keyword>
<evidence type="ECO:0000256" key="3">
    <source>
        <dbReference type="ARBA" id="ARBA00022475"/>
    </source>
</evidence>
<evidence type="ECO:0000313" key="10">
    <source>
        <dbReference type="EMBL" id="MFC3197410.1"/>
    </source>
</evidence>
<organism evidence="10 11">
    <name type="scientific">Parapedobacter deserti</name>
    <dbReference type="NCBI Taxonomy" id="1912957"/>
    <lineage>
        <taxon>Bacteria</taxon>
        <taxon>Pseudomonadati</taxon>
        <taxon>Bacteroidota</taxon>
        <taxon>Sphingobacteriia</taxon>
        <taxon>Sphingobacteriales</taxon>
        <taxon>Sphingobacteriaceae</taxon>
        <taxon>Parapedobacter</taxon>
    </lineage>
</organism>
<feature type="domain" description="ABC3 transporter permease C-terminal" evidence="8">
    <location>
        <begin position="274"/>
        <end position="399"/>
    </location>
</feature>
<dbReference type="InterPro" id="IPR051447">
    <property type="entry name" value="Lipoprotein-release_system"/>
</dbReference>
<dbReference type="Pfam" id="PF02687">
    <property type="entry name" value="FtsX"/>
    <property type="match status" value="1"/>
</dbReference>
<evidence type="ECO:0000256" key="7">
    <source>
        <dbReference type="SAM" id="Phobius"/>
    </source>
</evidence>
<feature type="transmembrane region" description="Helical" evidence="7">
    <location>
        <begin position="21"/>
        <end position="45"/>
    </location>
</feature>
<dbReference type="PANTHER" id="PTHR30489">
    <property type="entry name" value="LIPOPROTEIN-RELEASING SYSTEM TRANSMEMBRANE PROTEIN LOLE"/>
    <property type="match status" value="1"/>
</dbReference>
<evidence type="ECO:0000256" key="5">
    <source>
        <dbReference type="ARBA" id="ARBA00022989"/>
    </source>
</evidence>
<accession>A0ABV7JKK0</accession>
<evidence type="ECO:0000256" key="2">
    <source>
        <dbReference type="ARBA" id="ARBA00005236"/>
    </source>
</evidence>
<evidence type="ECO:0000259" key="8">
    <source>
        <dbReference type="Pfam" id="PF02687"/>
    </source>
</evidence>
<reference evidence="11" key="1">
    <citation type="journal article" date="2019" name="Int. J. Syst. Evol. Microbiol.">
        <title>The Global Catalogue of Microorganisms (GCM) 10K type strain sequencing project: providing services to taxonomists for standard genome sequencing and annotation.</title>
        <authorList>
            <consortium name="The Broad Institute Genomics Platform"/>
            <consortium name="The Broad Institute Genome Sequencing Center for Infectious Disease"/>
            <person name="Wu L."/>
            <person name="Ma J."/>
        </authorList>
    </citation>
    <scope>NUCLEOTIDE SEQUENCE [LARGE SCALE GENOMIC DNA]</scope>
    <source>
        <strain evidence="11">KCTC 52416</strain>
    </source>
</reference>
<comment type="caution">
    <text evidence="10">The sequence shown here is derived from an EMBL/GenBank/DDBJ whole genome shotgun (WGS) entry which is preliminary data.</text>
</comment>
<name>A0ABV7JKK0_9SPHI</name>
<comment type="similarity">
    <text evidence="2">Belongs to the ABC-4 integral membrane protein family. LolC/E subfamily.</text>
</comment>
<feature type="transmembrane region" description="Helical" evidence="7">
    <location>
        <begin position="372"/>
        <end position="394"/>
    </location>
</feature>
<sequence>MNFPLFLAKRIALSGKQTFSTLIVRVAIGAIMIGLAVMMLSIAVLKGFKGEVTAKQRGFFGDITIRKYELNASYESSPFRLNDAQISEIKAIPGVSSIQYYAAKPGIINVNDEVEGVLFKGIDSSYNQHFIANVLAEGDTIDFTDSTKAISQILVSQYVANRLQLSVGDDFIMYFVQEPIRLRKFEVVGLFHTGVEELDNTYVVGALPLIRRLNNWTDGDVGGYEVSIDDFNGLHTLTGEIQDILPFDVDAVNVRDQLPEIFQWLDLLDINTVIILILMIVVAVVNMVSALLIIILERTPMIGVLKALGYTDGGIRRVFLYHAAYLIGLGLLLGNLLGIGLYVFQQQTRYFKLDEASYYVSYIPVSIDLTEIAVLNIGVAVIALAVLLIPSYLISRISPVKAIQFQ</sequence>
<dbReference type="EMBL" id="JBHRTA010000022">
    <property type="protein sequence ID" value="MFC3197410.1"/>
    <property type="molecule type" value="Genomic_DNA"/>
</dbReference>
<proteinExistence type="inferred from homology"/>
<feature type="transmembrane region" description="Helical" evidence="7">
    <location>
        <begin position="273"/>
        <end position="297"/>
    </location>
</feature>
<keyword evidence="11" id="KW-1185">Reference proteome</keyword>
<dbReference type="Pfam" id="PF12704">
    <property type="entry name" value="MacB_PCD"/>
    <property type="match status" value="1"/>
</dbReference>
<comment type="subcellular location">
    <subcellularLocation>
        <location evidence="1">Cell membrane</location>
        <topology evidence="1">Multi-pass membrane protein</topology>
    </subcellularLocation>
</comment>
<dbReference type="PANTHER" id="PTHR30489:SF0">
    <property type="entry name" value="LIPOPROTEIN-RELEASING SYSTEM TRANSMEMBRANE PROTEIN LOLE"/>
    <property type="match status" value="1"/>
</dbReference>
<feature type="transmembrane region" description="Helical" evidence="7">
    <location>
        <begin position="318"/>
        <end position="344"/>
    </location>
</feature>
<keyword evidence="6 7" id="KW-0472">Membrane</keyword>
<gene>
    <name evidence="10" type="ORF">ACFOET_07280</name>
</gene>
<keyword evidence="5 7" id="KW-1133">Transmembrane helix</keyword>
<protein>
    <submittedName>
        <fullName evidence="10">ABC transporter permease</fullName>
    </submittedName>
</protein>
<dbReference type="InterPro" id="IPR025857">
    <property type="entry name" value="MacB_PCD"/>
</dbReference>
<evidence type="ECO:0000259" key="9">
    <source>
        <dbReference type="Pfam" id="PF12704"/>
    </source>
</evidence>
<evidence type="ECO:0000256" key="1">
    <source>
        <dbReference type="ARBA" id="ARBA00004651"/>
    </source>
</evidence>
<dbReference type="InterPro" id="IPR003838">
    <property type="entry name" value="ABC3_permease_C"/>
</dbReference>
<evidence type="ECO:0000256" key="4">
    <source>
        <dbReference type="ARBA" id="ARBA00022692"/>
    </source>
</evidence>
<evidence type="ECO:0000313" key="11">
    <source>
        <dbReference type="Proteomes" id="UP001595526"/>
    </source>
</evidence>
<keyword evidence="3" id="KW-1003">Cell membrane</keyword>
<feature type="domain" description="MacB-like periplasmic core" evidence="9">
    <location>
        <begin position="27"/>
        <end position="193"/>
    </location>
</feature>
<evidence type="ECO:0000256" key="6">
    <source>
        <dbReference type="ARBA" id="ARBA00023136"/>
    </source>
</evidence>